<dbReference type="Proteomes" id="UP000256304">
    <property type="component" value="Unassembled WGS sequence"/>
</dbReference>
<reference evidence="1 2" key="1">
    <citation type="submission" date="2018-08" db="EMBL/GenBank/DDBJ databases">
        <title>Genomic Encyclopedia of Type Strains, Phase III (KMG-III): the genomes of soil and plant-associated and newly described type strains.</title>
        <authorList>
            <person name="Whitman W."/>
        </authorList>
    </citation>
    <scope>NUCLEOTIDE SEQUENCE [LARGE SCALE GENOMIC DNA]</scope>
    <source>
        <strain evidence="1 2">CGMCC 1.10966</strain>
    </source>
</reference>
<dbReference type="OrthoDB" id="1837101at2"/>
<proteinExistence type="predicted"/>
<keyword evidence="1" id="KW-0762">Sugar transport</keyword>
<accession>A0A3D9SEZ1</accession>
<keyword evidence="2" id="KW-1185">Reference proteome</keyword>
<protein>
    <submittedName>
        <fullName evidence="1">Multiple sugar transport system substrate-binding protein</fullName>
    </submittedName>
</protein>
<dbReference type="AlphaFoldDB" id="A0A3D9SEZ1"/>
<dbReference type="RefSeq" id="WP_147306790.1">
    <property type="nucleotide sequence ID" value="NZ_QTTN01000008.1"/>
</dbReference>
<evidence type="ECO:0000313" key="1">
    <source>
        <dbReference type="EMBL" id="REE88541.1"/>
    </source>
</evidence>
<evidence type="ECO:0000313" key="2">
    <source>
        <dbReference type="Proteomes" id="UP000256304"/>
    </source>
</evidence>
<dbReference type="EMBL" id="QTTN01000008">
    <property type="protein sequence ID" value="REE88541.1"/>
    <property type="molecule type" value="Genomic_DNA"/>
</dbReference>
<comment type="caution">
    <text evidence="1">The sequence shown here is derived from an EMBL/GenBank/DDBJ whole genome shotgun (WGS) entry which is preliminary data.</text>
</comment>
<gene>
    <name evidence="1" type="ORF">A8990_10837</name>
</gene>
<name>A0A3D9SEZ1_9BACL</name>
<keyword evidence="1" id="KW-0813">Transport</keyword>
<organism evidence="1 2">
    <name type="scientific">Paenibacillus taihuensis</name>
    <dbReference type="NCBI Taxonomy" id="1156355"/>
    <lineage>
        <taxon>Bacteria</taxon>
        <taxon>Bacillati</taxon>
        <taxon>Bacillota</taxon>
        <taxon>Bacilli</taxon>
        <taxon>Bacillales</taxon>
        <taxon>Paenibacillaceae</taxon>
        <taxon>Paenibacillus</taxon>
    </lineage>
</organism>
<sequence>MTDYSKESYGFPINKLAYDLQVKKLEDAGTLQSELHAEVTVDTEILDPLKEALTGAVHWVRAPSKIEETIRNESKVYFSGQKTAEAVAKLVRSKINLILNE</sequence>